<dbReference type="AlphaFoldDB" id="A0A511DFW2"/>
<feature type="signal peptide" evidence="4">
    <location>
        <begin position="1"/>
        <end position="28"/>
    </location>
</feature>
<evidence type="ECO:0000256" key="1">
    <source>
        <dbReference type="ARBA" id="ARBA00004196"/>
    </source>
</evidence>
<dbReference type="InterPro" id="IPR006311">
    <property type="entry name" value="TAT_signal"/>
</dbReference>
<dbReference type="InterPro" id="IPR028082">
    <property type="entry name" value="Peripla_BP_I"/>
</dbReference>
<comment type="caution">
    <text evidence="6">The sequence shown here is derived from an EMBL/GenBank/DDBJ whole genome shotgun (WGS) entry which is preliminary data.</text>
</comment>
<dbReference type="GO" id="GO:0030313">
    <property type="term" value="C:cell envelope"/>
    <property type="evidence" value="ECO:0007669"/>
    <property type="project" value="UniProtKB-SubCell"/>
</dbReference>
<keyword evidence="7" id="KW-1185">Reference proteome</keyword>
<comment type="subcellular location">
    <subcellularLocation>
        <location evidence="1">Cell envelope</location>
    </subcellularLocation>
</comment>
<gene>
    <name evidence="6" type="ORF">PSU4_26260</name>
</gene>
<dbReference type="InterPro" id="IPR025997">
    <property type="entry name" value="SBP_2_dom"/>
</dbReference>
<evidence type="ECO:0000256" key="2">
    <source>
        <dbReference type="ARBA" id="ARBA00007639"/>
    </source>
</evidence>
<dbReference type="Gene3D" id="3.40.50.2300">
    <property type="match status" value="2"/>
</dbReference>
<dbReference type="OrthoDB" id="5180620at2"/>
<dbReference type="PROSITE" id="PS51257">
    <property type="entry name" value="PROKAR_LIPOPROTEIN"/>
    <property type="match status" value="1"/>
</dbReference>
<dbReference type="Pfam" id="PF13407">
    <property type="entry name" value="Peripla_BP_4"/>
    <property type="match status" value="1"/>
</dbReference>
<dbReference type="GO" id="GO:0030246">
    <property type="term" value="F:carbohydrate binding"/>
    <property type="evidence" value="ECO:0007669"/>
    <property type="project" value="UniProtKB-ARBA"/>
</dbReference>
<dbReference type="EMBL" id="BJVJ01000022">
    <property type="protein sequence ID" value="GEL23672.1"/>
    <property type="molecule type" value="Genomic_DNA"/>
</dbReference>
<keyword evidence="3 4" id="KW-0732">Signal</keyword>
<evidence type="ECO:0000259" key="5">
    <source>
        <dbReference type="Pfam" id="PF13407"/>
    </source>
</evidence>
<evidence type="ECO:0000313" key="7">
    <source>
        <dbReference type="Proteomes" id="UP000321685"/>
    </source>
</evidence>
<evidence type="ECO:0000313" key="6">
    <source>
        <dbReference type="EMBL" id="GEL23672.1"/>
    </source>
</evidence>
<proteinExistence type="inferred from homology"/>
<protein>
    <recommendedName>
        <fullName evidence="5">Periplasmic binding protein domain-containing protein</fullName>
    </recommendedName>
</protein>
<accession>A0A511DFW2</accession>
<evidence type="ECO:0000256" key="3">
    <source>
        <dbReference type="ARBA" id="ARBA00022729"/>
    </source>
</evidence>
<feature type="chain" id="PRO_5021849530" description="Periplasmic binding protein domain-containing protein" evidence="4">
    <location>
        <begin position="29"/>
        <end position="345"/>
    </location>
</feature>
<dbReference type="SUPFAM" id="SSF53822">
    <property type="entry name" value="Periplasmic binding protein-like I"/>
    <property type="match status" value="1"/>
</dbReference>
<dbReference type="RefSeq" id="WP_147107207.1">
    <property type="nucleotide sequence ID" value="NZ_BJVJ01000022.1"/>
</dbReference>
<name>A0A511DFW2_9PSEU</name>
<sequence length="345" mass="35350">MAKDPVLLSRRSLLGGLGALGGIALATAACGSGGGTGTGAAAGSGSGSGGAAKTIGLSLNGVVDYTKYVAEGVAMGLDGGNYQIKVVQANFDGPTELRNIESLLSQGAAGVVINPNTIETTLNGVREAKSSDVPVGLALWAGPGPLDPYVSGVADLDSVKGGTLVGDWLKANVTPGKVIVVQGVVGQGFSERIDEGLDASLKGSGFEVVVREQGMFDRNTAVGVVERGLQAHPDAKIVVSYAATMGDGIAAYLKQNNITDVTHVTSDADEEMLTWLGTPFLRASRFYSAAETGLIAAKIVRTAVEGGSPQFQNTVFQDIMTAENKDAILAQHPIRYPQFASKLAL</sequence>
<feature type="domain" description="Periplasmic binding protein" evidence="5">
    <location>
        <begin position="66"/>
        <end position="306"/>
    </location>
</feature>
<reference evidence="6 7" key="1">
    <citation type="submission" date="2019-07" db="EMBL/GenBank/DDBJ databases">
        <title>Whole genome shotgun sequence of Pseudonocardia sulfidoxydans NBRC 16205.</title>
        <authorList>
            <person name="Hosoyama A."/>
            <person name="Uohara A."/>
            <person name="Ohji S."/>
            <person name="Ichikawa N."/>
        </authorList>
    </citation>
    <scope>NUCLEOTIDE SEQUENCE [LARGE SCALE GENOMIC DNA]</scope>
    <source>
        <strain evidence="6 7">NBRC 16205</strain>
    </source>
</reference>
<dbReference type="PANTHER" id="PTHR46847">
    <property type="entry name" value="D-ALLOSE-BINDING PERIPLASMIC PROTEIN-RELATED"/>
    <property type="match status" value="1"/>
</dbReference>
<dbReference type="PROSITE" id="PS51318">
    <property type="entry name" value="TAT"/>
    <property type="match status" value="1"/>
</dbReference>
<evidence type="ECO:0000256" key="4">
    <source>
        <dbReference type="SAM" id="SignalP"/>
    </source>
</evidence>
<organism evidence="6 7">
    <name type="scientific">Pseudonocardia sulfidoxydans NBRC 16205</name>
    <dbReference type="NCBI Taxonomy" id="1223511"/>
    <lineage>
        <taxon>Bacteria</taxon>
        <taxon>Bacillati</taxon>
        <taxon>Actinomycetota</taxon>
        <taxon>Actinomycetes</taxon>
        <taxon>Pseudonocardiales</taxon>
        <taxon>Pseudonocardiaceae</taxon>
        <taxon>Pseudonocardia</taxon>
    </lineage>
</organism>
<dbReference type="PANTHER" id="PTHR46847:SF1">
    <property type="entry name" value="D-ALLOSE-BINDING PERIPLASMIC PROTEIN-RELATED"/>
    <property type="match status" value="1"/>
</dbReference>
<comment type="similarity">
    <text evidence="2">Belongs to the bacterial solute-binding protein 2 family.</text>
</comment>
<dbReference type="Proteomes" id="UP000321685">
    <property type="component" value="Unassembled WGS sequence"/>
</dbReference>